<evidence type="ECO:0000313" key="4">
    <source>
        <dbReference type="Proteomes" id="UP001152049"/>
    </source>
</evidence>
<dbReference type="PANTHER" id="PTHR44051">
    <property type="entry name" value="GLUTATHIONE S-TRANSFERASE-RELATED"/>
    <property type="match status" value="1"/>
</dbReference>
<evidence type="ECO:0000313" key="3">
    <source>
        <dbReference type="EMBL" id="KAJ4267546.1"/>
    </source>
</evidence>
<dbReference type="SUPFAM" id="SSF52833">
    <property type="entry name" value="Thioredoxin-like"/>
    <property type="match status" value="1"/>
</dbReference>
<dbReference type="Pfam" id="PF13409">
    <property type="entry name" value="GST_N_2"/>
    <property type="match status" value="1"/>
</dbReference>
<feature type="domain" description="GST C-terminal" evidence="2">
    <location>
        <begin position="94"/>
        <end position="220"/>
    </location>
</feature>
<dbReference type="InterPro" id="IPR040079">
    <property type="entry name" value="Glutathione_S-Trfase"/>
</dbReference>
<keyword evidence="4" id="KW-1185">Reference proteome</keyword>
<comment type="similarity">
    <text evidence="1">Belongs to the GST superfamily.</text>
</comment>
<organism evidence="3 4">
    <name type="scientific">Fusarium torreyae</name>
    <dbReference type="NCBI Taxonomy" id="1237075"/>
    <lineage>
        <taxon>Eukaryota</taxon>
        <taxon>Fungi</taxon>
        <taxon>Dikarya</taxon>
        <taxon>Ascomycota</taxon>
        <taxon>Pezizomycotina</taxon>
        <taxon>Sordariomycetes</taxon>
        <taxon>Hypocreomycetidae</taxon>
        <taxon>Hypocreales</taxon>
        <taxon>Nectriaceae</taxon>
        <taxon>Fusarium</taxon>
    </lineage>
</organism>
<dbReference type="SUPFAM" id="SSF47616">
    <property type="entry name" value="GST C-terminal domain-like"/>
    <property type="match status" value="1"/>
</dbReference>
<evidence type="ECO:0000259" key="2">
    <source>
        <dbReference type="PROSITE" id="PS50405"/>
    </source>
</evidence>
<dbReference type="OrthoDB" id="2309723at2759"/>
<accession>A0A9W8VJ39</accession>
<dbReference type="Gene3D" id="3.40.30.10">
    <property type="entry name" value="Glutaredoxin"/>
    <property type="match status" value="1"/>
</dbReference>
<dbReference type="EMBL" id="JAOQAZ010000004">
    <property type="protein sequence ID" value="KAJ4267546.1"/>
    <property type="molecule type" value="Genomic_DNA"/>
</dbReference>
<dbReference type="Proteomes" id="UP001152049">
    <property type="component" value="Unassembled WGS sequence"/>
</dbReference>
<dbReference type="SFLD" id="SFLDS00019">
    <property type="entry name" value="Glutathione_Transferase_(cytos"/>
    <property type="match status" value="1"/>
</dbReference>
<dbReference type="Pfam" id="PF00043">
    <property type="entry name" value="GST_C"/>
    <property type="match status" value="1"/>
</dbReference>
<dbReference type="InterPro" id="IPR004046">
    <property type="entry name" value="GST_C"/>
</dbReference>
<comment type="caution">
    <text evidence="3">The sequence shown here is derived from an EMBL/GenBank/DDBJ whole genome shotgun (WGS) entry which is preliminary data.</text>
</comment>
<dbReference type="Gene3D" id="1.20.1050.10">
    <property type="match status" value="1"/>
</dbReference>
<dbReference type="InterPro" id="IPR010987">
    <property type="entry name" value="Glutathione-S-Trfase_C-like"/>
</dbReference>
<dbReference type="InterPro" id="IPR004045">
    <property type="entry name" value="Glutathione_S-Trfase_N"/>
</dbReference>
<dbReference type="InterPro" id="IPR036282">
    <property type="entry name" value="Glutathione-S-Trfase_C_sf"/>
</dbReference>
<dbReference type="PANTHER" id="PTHR44051:SF8">
    <property type="entry name" value="GLUTATHIONE S-TRANSFERASE GSTA"/>
    <property type="match status" value="1"/>
</dbReference>
<dbReference type="AlphaFoldDB" id="A0A9W8VJ39"/>
<dbReference type="PROSITE" id="PS50405">
    <property type="entry name" value="GST_CTER"/>
    <property type="match status" value="1"/>
</dbReference>
<proteinExistence type="inferred from homology"/>
<gene>
    <name evidence="3" type="ORF">NW762_003653</name>
</gene>
<evidence type="ECO:0000256" key="1">
    <source>
        <dbReference type="ARBA" id="ARBA00007409"/>
    </source>
</evidence>
<dbReference type="InterPro" id="IPR036249">
    <property type="entry name" value="Thioredoxin-like_sf"/>
</dbReference>
<sequence>MANLTLYRLNGSCAIVPHAILRHYKIPFKAIQLKFGPDGIEAADGSFTHAQYRSIHPKGRVPALAVDNEIITEMPAVINYISSLVPNENLLGINALNCAKVREWLAFLSGTLHALGLGSFRRPGWFSDDTAAHDGIRAKGKELAVESYARIEKGLKGREFAVGQALTAVDFNLYIFARWAEDVDVDLKTQCPAFYEHSQKIEKLEGVREAVENEELKFAFT</sequence>
<dbReference type="CDD" id="cd03057">
    <property type="entry name" value="GST_N_Beta"/>
    <property type="match status" value="1"/>
</dbReference>
<name>A0A9W8VJ39_9HYPO</name>
<reference evidence="3" key="1">
    <citation type="submission" date="2022-09" db="EMBL/GenBank/DDBJ databases">
        <title>Fusarium specimens isolated from Avocado Roots.</title>
        <authorList>
            <person name="Stajich J."/>
            <person name="Roper C."/>
            <person name="Heimlech-Rivalta G."/>
        </authorList>
    </citation>
    <scope>NUCLEOTIDE SEQUENCE</scope>
    <source>
        <strain evidence="3">CF00136</strain>
    </source>
</reference>
<protein>
    <recommendedName>
        <fullName evidence="2">GST C-terminal domain-containing protein</fullName>
    </recommendedName>
</protein>